<organism evidence="1 2">
    <name type="scientific">Aspergillus pseudocaelatus</name>
    <dbReference type="NCBI Taxonomy" id="1825620"/>
    <lineage>
        <taxon>Eukaryota</taxon>
        <taxon>Fungi</taxon>
        <taxon>Dikarya</taxon>
        <taxon>Ascomycota</taxon>
        <taxon>Pezizomycotina</taxon>
        <taxon>Eurotiomycetes</taxon>
        <taxon>Eurotiomycetidae</taxon>
        <taxon>Eurotiales</taxon>
        <taxon>Aspergillaceae</taxon>
        <taxon>Aspergillus</taxon>
        <taxon>Aspergillus subgen. Circumdati</taxon>
    </lineage>
</organism>
<proteinExistence type="predicted"/>
<dbReference type="EMBL" id="ML735744">
    <property type="protein sequence ID" value="KAE8416961.1"/>
    <property type="molecule type" value="Genomic_DNA"/>
</dbReference>
<accession>A0ABQ6WL83</accession>
<evidence type="ECO:0000313" key="1">
    <source>
        <dbReference type="EMBL" id="KAE8416961.1"/>
    </source>
</evidence>
<name>A0ABQ6WL83_9EURO</name>
<reference evidence="1 2" key="1">
    <citation type="submission" date="2019-04" db="EMBL/GenBank/DDBJ databases">
        <authorList>
            <consortium name="DOE Joint Genome Institute"/>
            <person name="Mondo S."/>
            <person name="Kjaerbolling I."/>
            <person name="Vesth T."/>
            <person name="Frisvad J.C."/>
            <person name="Nybo J.L."/>
            <person name="Theobald S."/>
            <person name="Kildgaard S."/>
            <person name="Isbrandt T."/>
            <person name="Kuo A."/>
            <person name="Sato A."/>
            <person name="Lyhne E.K."/>
            <person name="Kogle M.E."/>
            <person name="Wiebenga A."/>
            <person name="Kun R.S."/>
            <person name="Lubbers R.J."/>
            <person name="Makela M.R."/>
            <person name="Barry K."/>
            <person name="Chovatia M."/>
            <person name="Clum A."/>
            <person name="Daum C."/>
            <person name="Haridas S."/>
            <person name="He G."/>
            <person name="LaButti K."/>
            <person name="Lipzen A."/>
            <person name="Riley R."/>
            <person name="Salamov A."/>
            <person name="Simmons B.A."/>
            <person name="Magnuson J.K."/>
            <person name="Henrissat B."/>
            <person name="Mortensen U.H."/>
            <person name="Larsen T.O."/>
            <person name="Devries R.P."/>
            <person name="Grigoriev I.V."/>
            <person name="Machida M."/>
            <person name="Baker S.E."/>
            <person name="Andersen M.R."/>
            <person name="Cantor M.N."/>
            <person name="Hua S.X."/>
        </authorList>
    </citation>
    <scope>NUCLEOTIDE SEQUENCE [LARGE SCALE GENOMIC DNA]</scope>
    <source>
        <strain evidence="1 2">CBS 117616</strain>
    </source>
</reference>
<evidence type="ECO:0000313" key="2">
    <source>
        <dbReference type="Proteomes" id="UP000325395"/>
    </source>
</evidence>
<gene>
    <name evidence="1" type="ORF">BDV36DRAFT_258391</name>
</gene>
<keyword evidence="2" id="KW-1185">Reference proteome</keyword>
<protein>
    <submittedName>
        <fullName evidence="1">Uncharacterized protein</fullName>
    </submittedName>
</protein>
<dbReference type="Proteomes" id="UP000325395">
    <property type="component" value="Unassembled WGS sequence"/>
</dbReference>
<sequence length="55" mass="6352">MGRWSDDIGYAVITFRLALLLCWLNNPSFFFSGQIEIGCSIKIFTSKEKHSFCLF</sequence>